<evidence type="ECO:0000256" key="6">
    <source>
        <dbReference type="HAMAP-Rule" id="MF_00265"/>
    </source>
</evidence>
<keyword evidence="3 6" id="KW-0479">Metal-binding</keyword>
<dbReference type="EC" id="3.1.-.-" evidence="6"/>
<dbReference type="GO" id="GO:0016787">
    <property type="term" value="F:hydrolase activity"/>
    <property type="evidence" value="ECO:0007669"/>
    <property type="project" value="UniProtKB-KW"/>
</dbReference>
<accession>A0A2T4U0Z2</accession>
<comment type="caution">
    <text evidence="8">The sequence shown here is derived from an EMBL/GenBank/DDBJ whole genome shotgun (WGS) entry which is preliminary data.</text>
</comment>
<dbReference type="GO" id="GO:0090729">
    <property type="term" value="F:toxin activity"/>
    <property type="evidence" value="ECO:0007669"/>
    <property type="project" value="UniProtKB-KW"/>
</dbReference>
<feature type="domain" description="PIN" evidence="7">
    <location>
        <begin position="2"/>
        <end position="118"/>
    </location>
</feature>
<organism evidence="8 9">
    <name type="scientific">Candidatus Methylomirabilis limnetica</name>
    <dbReference type="NCBI Taxonomy" id="2033718"/>
    <lineage>
        <taxon>Bacteria</taxon>
        <taxon>Candidatus Methylomirabilota</taxon>
        <taxon>Candidatus Methylomirabilia</taxon>
        <taxon>Candidatus Methylomirabilales</taxon>
        <taxon>Candidatus Methylomirabilaceae</taxon>
        <taxon>Candidatus Methylomirabilis</taxon>
    </lineage>
</organism>
<dbReference type="Gene3D" id="3.40.50.1010">
    <property type="entry name" value="5'-nuclease"/>
    <property type="match status" value="1"/>
</dbReference>
<dbReference type="InterPro" id="IPR051749">
    <property type="entry name" value="PINc/VapC_TA_RNase"/>
</dbReference>
<keyword evidence="4 6" id="KW-0378">Hydrolase</keyword>
<comment type="cofactor">
    <cofactor evidence="6">
        <name>Mg(2+)</name>
        <dbReference type="ChEBI" id="CHEBI:18420"/>
    </cofactor>
</comment>
<dbReference type="PANTHER" id="PTHR42740">
    <property type="entry name" value="RIBONUCLEASE VAPC3"/>
    <property type="match status" value="1"/>
</dbReference>
<comment type="function">
    <text evidence="6">Toxic component of a toxin-antitoxin (TA) system. An RNase.</text>
</comment>
<dbReference type="EMBL" id="NVQC01000009">
    <property type="protein sequence ID" value="PTL37020.1"/>
    <property type="molecule type" value="Genomic_DNA"/>
</dbReference>
<dbReference type="CDD" id="cd18760">
    <property type="entry name" value="PIN_MtVapC3-like"/>
    <property type="match status" value="1"/>
</dbReference>
<dbReference type="HAMAP" id="MF_00265">
    <property type="entry name" value="VapC_Nob1"/>
    <property type="match status" value="1"/>
</dbReference>
<dbReference type="InterPro" id="IPR022907">
    <property type="entry name" value="VapC_family"/>
</dbReference>
<dbReference type="PANTHER" id="PTHR42740:SF1">
    <property type="entry name" value="RIBONUCLEASE VAPC3"/>
    <property type="match status" value="1"/>
</dbReference>
<dbReference type="SUPFAM" id="SSF88723">
    <property type="entry name" value="PIN domain-like"/>
    <property type="match status" value="1"/>
</dbReference>
<dbReference type="Proteomes" id="UP000241436">
    <property type="component" value="Unassembled WGS sequence"/>
</dbReference>
<dbReference type="InterPro" id="IPR029060">
    <property type="entry name" value="PIN-like_dom_sf"/>
</dbReference>
<dbReference type="GO" id="GO:0004540">
    <property type="term" value="F:RNA nuclease activity"/>
    <property type="evidence" value="ECO:0007669"/>
    <property type="project" value="InterPro"/>
</dbReference>
<feature type="binding site" evidence="6">
    <location>
        <position position="5"/>
    </location>
    <ligand>
        <name>Mg(2+)</name>
        <dbReference type="ChEBI" id="CHEBI:18420"/>
    </ligand>
</feature>
<keyword evidence="1 6" id="KW-1277">Toxin-antitoxin system</keyword>
<evidence type="ECO:0000256" key="5">
    <source>
        <dbReference type="ARBA" id="ARBA00022842"/>
    </source>
</evidence>
<evidence type="ECO:0000256" key="1">
    <source>
        <dbReference type="ARBA" id="ARBA00022649"/>
    </source>
</evidence>
<dbReference type="InterPro" id="IPR002716">
    <property type="entry name" value="PIN_dom"/>
</dbReference>
<dbReference type="RefSeq" id="WP_107561183.1">
    <property type="nucleotide sequence ID" value="NZ_NVQC01000009.1"/>
</dbReference>
<dbReference type="Pfam" id="PF01850">
    <property type="entry name" value="PIN"/>
    <property type="match status" value="1"/>
</dbReference>
<keyword evidence="9" id="KW-1185">Reference proteome</keyword>
<reference evidence="9" key="2">
    <citation type="journal article" date="2018" name="Environ. Microbiol.">
        <title>Bloom of a denitrifying methanotroph, 'Candidatus Methylomirabilis limnetica', in a deep stratified lake.</title>
        <authorList>
            <person name="Graf J.S."/>
            <person name="Mayr M.J."/>
            <person name="Marchant H.K."/>
            <person name="Tienken D."/>
            <person name="Hach P.F."/>
            <person name="Brand A."/>
            <person name="Schubert C.J."/>
            <person name="Kuypers M.M."/>
            <person name="Milucka J."/>
        </authorList>
    </citation>
    <scope>NUCLEOTIDE SEQUENCE [LARGE SCALE GENOMIC DNA]</scope>
    <source>
        <strain evidence="9">Zug</strain>
    </source>
</reference>
<evidence type="ECO:0000313" key="9">
    <source>
        <dbReference type="Proteomes" id="UP000241436"/>
    </source>
</evidence>
<keyword evidence="5 6" id="KW-0460">Magnesium</keyword>
<evidence type="ECO:0000256" key="2">
    <source>
        <dbReference type="ARBA" id="ARBA00022722"/>
    </source>
</evidence>
<dbReference type="AlphaFoldDB" id="A0A2T4U0Z2"/>
<protein>
    <recommendedName>
        <fullName evidence="6">Ribonuclease VapC</fullName>
        <shortName evidence="6">RNase VapC</shortName>
        <ecNumber evidence="6">3.1.-.-</ecNumber>
    </recommendedName>
    <alternativeName>
        <fullName evidence="6">Toxin VapC</fullName>
    </alternativeName>
</protein>
<name>A0A2T4U0Z2_9BACT</name>
<evidence type="ECO:0000313" key="8">
    <source>
        <dbReference type="EMBL" id="PTL37020.1"/>
    </source>
</evidence>
<gene>
    <name evidence="6" type="primary">vapC</name>
    <name evidence="8" type="ORF">CLG94_01785</name>
</gene>
<reference evidence="8 9" key="1">
    <citation type="submission" date="2017-09" db="EMBL/GenBank/DDBJ databases">
        <title>Bloom of a denitrifying methanotroph, Candidatus Methylomirabilis limnetica, in a deep stratified lake.</title>
        <authorList>
            <person name="Graf J.S."/>
            <person name="Marchant H.K."/>
            <person name="Tienken D."/>
            <person name="Hach P.F."/>
            <person name="Brand A."/>
            <person name="Schubert C.J."/>
            <person name="Kuypers M.M."/>
            <person name="Milucka J."/>
        </authorList>
    </citation>
    <scope>NUCLEOTIDE SEQUENCE [LARGE SCALE GENOMIC DNA]</scope>
    <source>
        <strain evidence="8 9">Zug</strain>
    </source>
</reference>
<evidence type="ECO:0000256" key="4">
    <source>
        <dbReference type="ARBA" id="ARBA00022801"/>
    </source>
</evidence>
<keyword evidence="6" id="KW-0800">Toxin</keyword>
<comment type="similarity">
    <text evidence="6">Belongs to the PINc/VapC protein family.</text>
</comment>
<evidence type="ECO:0000259" key="7">
    <source>
        <dbReference type="Pfam" id="PF01850"/>
    </source>
</evidence>
<dbReference type="OrthoDB" id="9811788at2"/>
<proteinExistence type="inferred from homology"/>
<feature type="binding site" evidence="6">
    <location>
        <position position="96"/>
    </location>
    <ligand>
        <name>Mg(2+)</name>
        <dbReference type="ChEBI" id="CHEBI:18420"/>
    </ligand>
</feature>
<dbReference type="GO" id="GO:0000287">
    <property type="term" value="F:magnesium ion binding"/>
    <property type="evidence" value="ECO:0007669"/>
    <property type="project" value="UniProtKB-UniRule"/>
</dbReference>
<sequence>MILVDSSVWIDYFNGNKTSQTDWLDSSLGNTPIIIGDLILTEVLQGFQNDKDFKTARDILLGIPFMSMGGQVLALESAMNYRLLRRKGVTVRKTIDVMIGTFCIHHQQTLLHDDRDFDPIVKFLGLKTIVT</sequence>
<evidence type="ECO:0000256" key="3">
    <source>
        <dbReference type="ARBA" id="ARBA00022723"/>
    </source>
</evidence>
<keyword evidence="2 6" id="KW-0540">Nuclease</keyword>